<evidence type="ECO:0000256" key="3">
    <source>
        <dbReference type="RuleBase" id="RU004447"/>
    </source>
</evidence>
<feature type="domain" description="Peptidase M16 N-terminal" evidence="5">
    <location>
        <begin position="41"/>
        <end position="187"/>
    </location>
</feature>
<feature type="domain" description="Peptidase M16 C-terminal" evidence="6">
    <location>
        <begin position="195"/>
        <end position="377"/>
    </location>
</feature>
<evidence type="ECO:0000256" key="2">
    <source>
        <dbReference type="ARBA" id="ARBA00007261"/>
    </source>
</evidence>
<proteinExistence type="inferred from homology"/>
<dbReference type="InterPro" id="IPR011249">
    <property type="entry name" value="Metalloenz_LuxS/M16"/>
</dbReference>
<dbReference type="Proteomes" id="UP000405075">
    <property type="component" value="Chromosome"/>
</dbReference>
<accession>A0AAP9GV94</accession>
<dbReference type="GO" id="GO:0006508">
    <property type="term" value="P:proteolysis"/>
    <property type="evidence" value="ECO:0007669"/>
    <property type="project" value="InterPro"/>
</dbReference>
<dbReference type="PANTHER" id="PTHR11851">
    <property type="entry name" value="METALLOPROTEASE"/>
    <property type="match status" value="1"/>
</dbReference>
<sequence length="449" mass="51035">MFQFSMKSVCALLWGLTASISHAEVLAANNTFETTLNNGLKVIIREDHRSPMVMTQIWYKVGSSDESGNTLGISHVLEHMMFKGTAKVPNDEFTRLSRIYGGSVNAATFTNYTNYYQLYPKTYFPLALELEADRMSNLLLRQQDFEPEIKVVMEERRQRTDDNPRALAFERFKWIAYPTSHYRQPIIGHMKNLQSIQLQDVQAWYKKWYRPNNAILVIVGDVDHQAALLQVQKYFGDIPKAPTPPRNDVLEFEQLGYRHMELSATVQVPNLYMAWNVGSLATAKNPQNAFALTIIKQLLDSGITSRLEQRLVRNNKILSSVSVSYDPYQRGDSLFSISALPAAGVTLSEAQVAIQNEVDTLKQDLVNSSEIERVVTQFVANWIYSQDDLAGQARTIGNLEVNGFSHRLIDVLPQHFQAITAQDLQRVAQSYFNKDRLSTLYLLPQSTTP</sequence>
<name>A0AAP9GV94_9GAMM</name>
<evidence type="ECO:0000259" key="6">
    <source>
        <dbReference type="Pfam" id="PF05193"/>
    </source>
</evidence>
<protein>
    <submittedName>
        <fullName evidence="7">Insulinase family protein</fullName>
    </submittedName>
</protein>
<comment type="cofactor">
    <cofactor evidence="1">
        <name>Zn(2+)</name>
        <dbReference type="ChEBI" id="CHEBI:29105"/>
    </cofactor>
</comment>
<dbReference type="InterPro" id="IPR011765">
    <property type="entry name" value="Pept_M16_N"/>
</dbReference>
<comment type="similarity">
    <text evidence="2 3">Belongs to the peptidase M16 family.</text>
</comment>
<feature type="chain" id="PRO_5042994286" evidence="4">
    <location>
        <begin position="24"/>
        <end position="449"/>
    </location>
</feature>
<reference evidence="8" key="1">
    <citation type="submission" date="2019-11" db="EMBL/GenBank/DDBJ databases">
        <title>Escherichia coli 1916D6.</title>
        <authorList>
            <person name="Yao H."/>
            <person name="Du X."/>
            <person name="Yu R."/>
            <person name="Li A."/>
        </authorList>
    </citation>
    <scope>NUCLEOTIDE SEQUENCE [LARGE SCALE GENOMIC DNA]</scope>
    <source>
        <strain evidence="8">19110F47</strain>
    </source>
</reference>
<dbReference type="PROSITE" id="PS00143">
    <property type="entry name" value="INSULINASE"/>
    <property type="match status" value="1"/>
</dbReference>
<dbReference type="InterPro" id="IPR050361">
    <property type="entry name" value="MPP/UQCRC_Complex"/>
</dbReference>
<dbReference type="Gene3D" id="3.30.830.10">
    <property type="entry name" value="Metalloenzyme, LuxS/M16 peptidase-like"/>
    <property type="match status" value="2"/>
</dbReference>
<dbReference type="Pfam" id="PF00675">
    <property type="entry name" value="Peptidase_M16"/>
    <property type="match status" value="1"/>
</dbReference>
<dbReference type="PANTHER" id="PTHR11851:SF49">
    <property type="entry name" value="MITOCHONDRIAL-PROCESSING PEPTIDASE SUBUNIT ALPHA"/>
    <property type="match status" value="1"/>
</dbReference>
<dbReference type="AlphaFoldDB" id="A0AAP9GV94"/>
<dbReference type="GO" id="GO:0046872">
    <property type="term" value="F:metal ion binding"/>
    <property type="evidence" value="ECO:0007669"/>
    <property type="project" value="InterPro"/>
</dbReference>
<gene>
    <name evidence="7" type="ORF">GJD93_08415</name>
</gene>
<dbReference type="GO" id="GO:0004222">
    <property type="term" value="F:metalloendopeptidase activity"/>
    <property type="evidence" value="ECO:0007669"/>
    <property type="project" value="InterPro"/>
</dbReference>
<evidence type="ECO:0000256" key="4">
    <source>
        <dbReference type="SAM" id="SignalP"/>
    </source>
</evidence>
<dbReference type="RefSeq" id="WP_104851937.1">
    <property type="nucleotide sequence ID" value="NZ_CP046045.1"/>
</dbReference>
<evidence type="ECO:0000256" key="1">
    <source>
        <dbReference type="ARBA" id="ARBA00001947"/>
    </source>
</evidence>
<evidence type="ECO:0000313" key="8">
    <source>
        <dbReference type="Proteomes" id="UP000405075"/>
    </source>
</evidence>
<dbReference type="InterPro" id="IPR001431">
    <property type="entry name" value="Pept_M16_Zn_BS"/>
</dbReference>
<dbReference type="EMBL" id="CP046045">
    <property type="protein sequence ID" value="QGM27699.1"/>
    <property type="molecule type" value="Genomic_DNA"/>
</dbReference>
<organism evidence="7 8">
    <name type="scientific">Acinetobacter towneri</name>
    <dbReference type="NCBI Taxonomy" id="202956"/>
    <lineage>
        <taxon>Bacteria</taxon>
        <taxon>Pseudomonadati</taxon>
        <taxon>Pseudomonadota</taxon>
        <taxon>Gammaproteobacteria</taxon>
        <taxon>Moraxellales</taxon>
        <taxon>Moraxellaceae</taxon>
        <taxon>Acinetobacter</taxon>
    </lineage>
</organism>
<feature type="signal peptide" evidence="4">
    <location>
        <begin position="1"/>
        <end position="23"/>
    </location>
</feature>
<evidence type="ECO:0000259" key="5">
    <source>
        <dbReference type="Pfam" id="PF00675"/>
    </source>
</evidence>
<dbReference type="InterPro" id="IPR007863">
    <property type="entry name" value="Peptidase_M16_C"/>
</dbReference>
<keyword evidence="4" id="KW-0732">Signal</keyword>
<evidence type="ECO:0000313" key="7">
    <source>
        <dbReference type="EMBL" id="QGM27699.1"/>
    </source>
</evidence>
<dbReference type="SUPFAM" id="SSF63411">
    <property type="entry name" value="LuxS/MPP-like metallohydrolase"/>
    <property type="match status" value="2"/>
</dbReference>
<dbReference type="Pfam" id="PF05193">
    <property type="entry name" value="Peptidase_M16_C"/>
    <property type="match status" value="1"/>
</dbReference>